<evidence type="ECO:0000256" key="1">
    <source>
        <dbReference type="SAM" id="MobiDB-lite"/>
    </source>
</evidence>
<feature type="region of interest" description="Disordered" evidence="1">
    <location>
        <begin position="1"/>
        <end position="27"/>
    </location>
</feature>
<gene>
    <name evidence="2" type="ORF">HannXRQ_Chr09g0270751</name>
</gene>
<reference evidence="3" key="1">
    <citation type="journal article" date="2017" name="Nature">
        <title>The sunflower genome provides insights into oil metabolism, flowering and Asterid evolution.</title>
        <authorList>
            <person name="Badouin H."/>
            <person name="Gouzy J."/>
            <person name="Grassa C.J."/>
            <person name="Murat F."/>
            <person name="Staton S.E."/>
            <person name="Cottret L."/>
            <person name="Lelandais-Briere C."/>
            <person name="Owens G.L."/>
            <person name="Carrere S."/>
            <person name="Mayjonade B."/>
            <person name="Legrand L."/>
            <person name="Gill N."/>
            <person name="Kane N.C."/>
            <person name="Bowers J.E."/>
            <person name="Hubner S."/>
            <person name="Bellec A."/>
            <person name="Berard A."/>
            <person name="Berges H."/>
            <person name="Blanchet N."/>
            <person name="Boniface M.C."/>
            <person name="Brunel D."/>
            <person name="Catrice O."/>
            <person name="Chaidir N."/>
            <person name="Claudel C."/>
            <person name="Donnadieu C."/>
            <person name="Faraut T."/>
            <person name="Fievet G."/>
            <person name="Helmstetter N."/>
            <person name="King M."/>
            <person name="Knapp S.J."/>
            <person name="Lai Z."/>
            <person name="Le Paslier M.C."/>
            <person name="Lippi Y."/>
            <person name="Lorenzon L."/>
            <person name="Mandel J.R."/>
            <person name="Marage G."/>
            <person name="Marchand G."/>
            <person name="Marquand E."/>
            <person name="Bret-Mestries E."/>
            <person name="Morien E."/>
            <person name="Nambeesan S."/>
            <person name="Nguyen T."/>
            <person name="Pegot-Espagnet P."/>
            <person name="Pouilly N."/>
            <person name="Raftis F."/>
            <person name="Sallet E."/>
            <person name="Schiex T."/>
            <person name="Thomas J."/>
            <person name="Vandecasteele C."/>
            <person name="Vares D."/>
            <person name="Vear F."/>
            <person name="Vautrin S."/>
            <person name="Crespi M."/>
            <person name="Mangin B."/>
            <person name="Burke J.M."/>
            <person name="Salse J."/>
            <person name="Munos S."/>
            <person name="Vincourt P."/>
            <person name="Rieseberg L.H."/>
            <person name="Langlade N.B."/>
        </authorList>
    </citation>
    <scope>NUCLEOTIDE SEQUENCE [LARGE SCALE GENOMIC DNA]</scope>
    <source>
        <strain evidence="3">cv. SF193</strain>
    </source>
</reference>
<dbReference type="InParanoid" id="A0A251U002"/>
<keyword evidence="3" id="KW-1185">Reference proteome</keyword>
<evidence type="ECO:0000313" key="2">
    <source>
        <dbReference type="EMBL" id="OTG16379.1"/>
    </source>
</evidence>
<dbReference type="Proteomes" id="UP000215914">
    <property type="component" value="Chromosome 9"/>
</dbReference>
<accession>A0A251U002</accession>
<proteinExistence type="predicted"/>
<protein>
    <submittedName>
        <fullName evidence="2">Uncharacterized protein</fullName>
    </submittedName>
</protein>
<name>A0A251U002_HELAN</name>
<dbReference type="EMBL" id="CM007898">
    <property type="protein sequence ID" value="OTG16379.1"/>
    <property type="molecule type" value="Genomic_DNA"/>
</dbReference>
<dbReference type="AlphaFoldDB" id="A0A251U002"/>
<organism evidence="2 3">
    <name type="scientific">Helianthus annuus</name>
    <name type="common">Common sunflower</name>
    <dbReference type="NCBI Taxonomy" id="4232"/>
    <lineage>
        <taxon>Eukaryota</taxon>
        <taxon>Viridiplantae</taxon>
        <taxon>Streptophyta</taxon>
        <taxon>Embryophyta</taxon>
        <taxon>Tracheophyta</taxon>
        <taxon>Spermatophyta</taxon>
        <taxon>Magnoliopsida</taxon>
        <taxon>eudicotyledons</taxon>
        <taxon>Gunneridae</taxon>
        <taxon>Pentapetalae</taxon>
        <taxon>asterids</taxon>
        <taxon>campanulids</taxon>
        <taxon>Asterales</taxon>
        <taxon>Asteraceae</taxon>
        <taxon>Asteroideae</taxon>
        <taxon>Heliantheae alliance</taxon>
        <taxon>Heliantheae</taxon>
        <taxon>Helianthus</taxon>
    </lineage>
</organism>
<sequence>MQTGGHGASIQRGSVVNRRKSPNRVATHSRLVLTRIRNHPKVRWNRCVICCHGACTRL</sequence>
<evidence type="ECO:0000313" key="3">
    <source>
        <dbReference type="Proteomes" id="UP000215914"/>
    </source>
</evidence>